<dbReference type="InterPro" id="IPR051169">
    <property type="entry name" value="NADH-Q_oxidoreductase"/>
</dbReference>
<dbReference type="GO" id="GO:0003955">
    <property type="term" value="F:NAD(P)H dehydrogenase (quinone) activity"/>
    <property type="evidence" value="ECO:0007669"/>
    <property type="project" value="TreeGrafter"/>
</dbReference>
<dbReference type="STRING" id="1165689.SAMN02927914_01361"/>
<keyword evidence="6" id="KW-1133">Transmembrane helix</keyword>
<proteinExistence type="inferred from homology"/>
<feature type="domain" description="FAD/NAD(P)-binding" evidence="7">
    <location>
        <begin position="13"/>
        <end position="290"/>
    </location>
</feature>
<dbReference type="OrthoDB" id="9781621at2"/>
<dbReference type="EMBL" id="FMXM01000004">
    <property type="protein sequence ID" value="SDA57887.1"/>
    <property type="molecule type" value="Genomic_DNA"/>
</dbReference>
<keyword evidence="4" id="KW-0274">FAD</keyword>
<accession>A0A1G5WK40</accession>
<dbReference type="Proteomes" id="UP000198588">
    <property type="component" value="Unassembled WGS sequence"/>
</dbReference>
<dbReference type="PRINTS" id="PR00368">
    <property type="entry name" value="FADPNR"/>
</dbReference>
<gene>
    <name evidence="8" type="ORF">SAMN02927914_01361</name>
</gene>
<dbReference type="SUPFAM" id="SSF51905">
    <property type="entry name" value="FAD/NAD(P)-binding domain"/>
    <property type="match status" value="1"/>
</dbReference>
<dbReference type="Pfam" id="PF07992">
    <property type="entry name" value="Pyr_redox_2"/>
    <property type="match status" value="1"/>
</dbReference>
<keyword evidence="6" id="KW-0472">Membrane</keyword>
<keyword evidence="6" id="KW-0812">Transmembrane</keyword>
<dbReference type="GO" id="GO:0019646">
    <property type="term" value="P:aerobic electron transport chain"/>
    <property type="evidence" value="ECO:0007669"/>
    <property type="project" value="TreeGrafter"/>
</dbReference>
<evidence type="ECO:0000313" key="8">
    <source>
        <dbReference type="EMBL" id="SDA57887.1"/>
    </source>
</evidence>
<evidence type="ECO:0000256" key="4">
    <source>
        <dbReference type="ARBA" id="ARBA00022827"/>
    </source>
</evidence>
<comment type="similarity">
    <text evidence="2">Belongs to the NADH dehydrogenase family.</text>
</comment>
<dbReference type="RefSeq" id="WP_091576276.1">
    <property type="nucleotide sequence ID" value="NZ_FMXM01000004.1"/>
</dbReference>
<evidence type="ECO:0000256" key="2">
    <source>
        <dbReference type="ARBA" id="ARBA00005272"/>
    </source>
</evidence>
<keyword evidence="3" id="KW-0285">Flavoprotein</keyword>
<protein>
    <submittedName>
        <fullName evidence="8">NADH dehydrogenase, FAD-containing subunit</fullName>
    </submittedName>
</protein>
<evidence type="ECO:0000256" key="5">
    <source>
        <dbReference type="ARBA" id="ARBA00023002"/>
    </source>
</evidence>
<organism evidence="8 9">
    <name type="scientific">Mesorhizobium qingshengii</name>
    <dbReference type="NCBI Taxonomy" id="1165689"/>
    <lineage>
        <taxon>Bacteria</taxon>
        <taxon>Pseudomonadati</taxon>
        <taxon>Pseudomonadota</taxon>
        <taxon>Alphaproteobacteria</taxon>
        <taxon>Hyphomicrobiales</taxon>
        <taxon>Phyllobacteriaceae</taxon>
        <taxon>Mesorhizobium</taxon>
    </lineage>
</organism>
<name>A0A1G5WK40_9HYPH</name>
<dbReference type="PANTHER" id="PTHR42913">
    <property type="entry name" value="APOPTOSIS-INDUCING FACTOR 1"/>
    <property type="match status" value="1"/>
</dbReference>
<comment type="cofactor">
    <cofactor evidence="1">
        <name>FAD</name>
        <dbReference type="ChEBI" id="CHEBI:57692"/>
    </cofactor>
</comment>
<dbReference type="Gene3D" id="3.50.50.100">
    <property type="match status" value="1"/>
</dbReference>
<feature type="transmembrane region" description="Helical" evidence="6">
    <location>
        <begin position="12"/>
        <end position="31"/>
    </location>
</feature>
<sequence length="420" mass="45493">MNATRTTEKSSSYDVVILGAGYAGLMAALRLSRRKWPLRIALVSAQDQFLERVRLQESIVAAVAPRIASISAFVAGTTIEFICGNVTSLDPDLRHVQIQTDTQMREIVFDQAIFALGSNIDVEDVPGAAENAYRLEAGNGPHSAAALRSTLRVNADRPMHVITVGGAETAIEVAGEIKTAWPGVKMTMVCRSRCGASRGPRVERAVRAELIRLGVELIDGETVIEVGPAEVVTNRGRSLACDICVWSGGLRSAPVARGAGLATDPQDRIWVDANLRSVSHPHILAVGDAVHPIAPTGAPYRLSAFSALVSGAYAADAILANRAKRRIRPFSFSTFGQGIAIGRSGVGFFSYPDDRQALFIVKGQTARQIRNFFVWLVSYVLTLERRMPGSFFWPGRRRVSWDQANDALQKAETAKKLQIA</sequence>
<dbReference type="InterPro" id="IPR036188">
    <property type="entry name" value="FAD/NAD-bd_sf"/>
</dbReference>
<evidence type="ECO:0000313" key="9">
    <source>
        <dbReference type="Proteomes" id="UP000198588"/>
    </source>
</evidence>
<evidence type="ECO:0000256" key="1">
    <source>
        <dbReference type="ARBA" id="ARBA00001974"/>
    </source>
</evidence>
<dbReference type="AlphaFoldDB" id="A0A1G5WK40"/>
<reference evidence="8 9" key="1">
    <citation type="submission" date="2016-10" db="EMBL/GenBank/DDBJ databases">
        <authorList>
            <person name="de Groot N.N."/>
        </authorList>
    </citation>
    <scope>NUCLEOTIDE SEQUENCE [LARGE SCALE GENOMIC DNA]</scope>
    <source>
        <strain evidence="8 9">CGMCC 1.12097</strain>
    </source>
</reference>
<evidence type="ECO:0000256" key="6">
    <source>
        <dbReference type="SAM" id="Phobius"/>
    </source>
</evidence>
<dbReference type="InterPro" id="IPR023753">
    <property type="entry name" value="FAD/NAD-binding_dom"/>
</dbReference>
<dbReference type="PRINTS" id="PR00469">
    <property type="entry name" value="PNDRDTASEII"/>
</dbReference>
<evidence type="ECO:0000259" key="7">
    <source>
        <dbReference type="Pfam" id="PF07992"/>
    </source>
</evidence>
<dbReference type="PANTHER" id="PTHR42913:SF3">
    <property type="entry name" value="64 KDA MITOCHONDRIAL NADH DEHYDROGENASE (EUROFUNG)"/>
    <property type="match status" value="1"/>
</dbReference>
<keyword evidence="5" id="KW-0560">Oxidoreductase</keyword>
<evidence type="ECO:0000256" key="3">
    <source>
        <dbReference type="ARBA" id="ARBA00022630"/>
    </source>
</evidence>